<name>A0A1I7NHP9_9BACT</name>
<dbReference type="Proteomes" id="UP000199537">
    <property type="component" value="Unassembled WGS sequence"/>
</dbReference>
<gene>
    <name evidence="2" type="ORF">SAMN05660895_1928</name>
</gene>
<feature type="chain" id="PRO_5011745822" evidence="1">
    <location>
        <begin position="23"/>
        <end position="218"/>
    </location>
</feature>
<feature type="signal peptide" evidence="1">
    <location>
        <begin position="1"/>
        <end position="22"/>
    </location>
</feature>
<dbReference type="AlphaFoldDB" id="A0A1I7NHP9"/>
<reference evidence="3" key="1">
    <citation type="submission" date="2016-10" db="EMBL/GenBank/DDBJ databases">
        <authorList>
            <person name="Varghese N."/>
            <person name="Submissions S."/>
        </authorList>
    </citation>
    <scope>NUCLEOTIDE SEQUENCE [LARGE SCALE GENOMIC DNA]</scope>
    <source>
        <strain evidence="3">DSM 14807</strain>
    </source>
</reference>
<dbReference type="OrthoDB" id="1467107at2"/>
<protein>
    <submittedName>
        <fullName evidence="2">GLPGLI family protein</fullName>
    </submittedName>
</protein>
<evidence type="ECO:0000256" key="1">
    <source>
        <dbReference type="SAM" id="SignalP"/>
    </source>
</evidence>
<evidence type="ECO:0000313" key="3">
    <source>
        <dbReference type="Proteomes" id="UP000199537"/>
    </source>
</evidence>
<organism evidence="2 3">
    <name type="scientific">Thermoflavifilum thermophilum</name>
    <dbReference type="NCBI Taxonomy" id="1393122"/>
    <lineage>
        <taxon>Bacteria</taxon>
        <taxon>Pseudomonadati</taxon>
        <taxon>Bacteroidota</taxon>
        <taxon>Chitinophagia</taxon>
        <taxon>Chitinophagales</taxon>
        <taxon>Chitinophagaceae</taxon>
        <taxon>Thermoflavifilum</taxon>
    </lineage>
</organism>
<proteinExistence type="predicted"/>
<accession>A0A1I7NHP9</accession>
<keyword evidence="1" id="KW-0732">Signal</keyword>
<dbReference type="STRING" id="1393122.SAMN05660895_1928"/>
<dbReference type="EMBL" id="FPCJ01000001">
    <property type="protein sequence ID" value="SFV34189.1"/>
    <property type="molecule type" value="Genomic_DNA"/>
</dbReference>
<dbReference type="RefSeq" id="WP_092460118.1">
    <property type="nucleotide sequence ID" value="NZ_FPCJ01000001.1"/>
</dbReference>
<sequence length="218" mass="25065">MKNLLLLFTLLSVQVLSLNAFSQKVFTDGTIYYSIKVDAPDNNQQLANTFQGSTYTLYVKGKWRRIDMDLKMMKQQIYINTQDSTYTFLIETMGNKYMMRLNAEQLRKRPNPYRGITFTDTIGSKNIAGYPCKLAIAHLPNGTTFPVYYTTQLMPEGEYSADQMFTGLKGFPLEYQLTIQNLKMTITAEKIDLAPVPMSTFDIPRSGYREVNPDEFMQ</sequence>
<evidence type="ECO:0000313" key="2">
    <source>
        <dbReference type="EMBL" id="SFV34189.1"/>
    </source>
</evidence>
<keyword evidence="3" id="KW-1185">Reference proteome</keyword>